<evidence type="ECO:0000256" key="2">
    <source>
        <dbReference type="ARBA" id="ARBA00023125"/>
    </source>
</evidence>
<dbReference type="Gene3D" id="1.10.443.10">
    <property type="entry name" value="Intergrase catalytic core"/>
    <property type="match status" value="1"/>
</dbReference>
<dbReference type="GO" id="GO:0015074">
    <property type="term" value="P:DNA integration"/>
    <property type="evidence" value="ECO:0007669"/>
    <property type="project" value="InterPro"/>
</dbReference>
<feature type="region of interest" description="Disordered" evidence="5">
    <location>
        <begin position="1"/>
        <end position="20"/>
    </location>
</feature>
<dbReference type="InterPro" id="IPR050090">
    <property type="entry name" value="Tyrosine_recombinase_XerCD"/>
</dbReference>
<keyword evidence="3" id="KW-0233">DNA recombination</keyword>
<evidence type="ECO:0000256" key="4">
    <source>
        <dbReference type="PROSITE-ProRule" id="PRU01248"/>
    </source>
</evidence>
<dbReference type="InterPro" id="IPR011010">
    <property type="entry name" value="DNA_brk_join_enz"/>
</dbReference>
<evidence type="ECO:0000259" key="6">
    <source>
        <dbReference type="PROSITE" id="PS51898"/>
    </source>
</evidence>
<gene>
    <name evidence="8" type="ORF">KSF_030810</name>
</gene>
<evidence type="ECO:0000313" key="8">
    <source>
        <dbReference type="EMBL" id="GHO93033.1"/>
    </source>
</evidence>
<dbReference type="RefSeq" id="WP_220203839.1">
    <property type="nucleotide sequence ID" value="NZ_BNJK01000001.1"/>
</dbReference>
<comment type="similarity">
    <text evidence="1">Belongs to the 'phage' integrase family.</text>
</comment>
<evidence type="ECO:0000259" key="7">
    <source>
        <dbReference type="PROSITE" id="PS51900"/>
    </source>
</evidence>
<evidence type="ECO:0000256" key="3">
    <source>
        <dbReference type="ARBA" id="ARBA00023172"/>
    </source>
</evidence>
<evidence type="ECO:0000313" key="9">
    <source>
        <dbReference type="Proteomes" id="UP000597444"/>
    </source>
</evidence>
<dbReference type="InterPro" id="IPR044068">
    <property type="entry name" value="CB"/>
</dbReference>
<dbReference type="PANTHER" id="PTHR30349:SF41">
    <property type="entry name" value="INTEGRASE_RECOMBINASE PROTEIN MJ0367-RELATED"/>
    <property type="match status" value="1"/>
</dbReference>
<dbReference type="PANTHER" id="PTHR30349">
    <property type="entry name" value="PHAGE INTEGRASE-RELATED"/>
    <property type="match status" value="1"/>
</dbReference>
<dbReference type="PROSITE" id="PS51900">
    <property type="entry name" value="CB"/>
    <property type="match status" value="1"/>
</dbReference>
<dbReference type="Pfam" id="PF00589">
    <property type="entry name" value="Phage_integrase"/>
    <property type="match status" value="1"/>
</dbReference>
<feature type="domain" description="Tyr recombinase" evidence="6">
    <location>
        <begin position="150"/>
        <end position="343"/>
    </location>
</feature>
<dbReference type="Gene3D" id="1.10.150.130">
    <property type="match status" value="1"/>
</dbReference>
<evidence type="ECO:0008006" key="10">
    <source>
        <dbReference type="Google" id="ProtNLM"/>
    </source>
</evidence>
<feature type="domain" description="Core-binding (CB)" evidence="7">
    <location>
        <begin position="24"/>
        <end position="129"/>
    </location>
</feature>
<keyword evidence="9" id="KW-1185">Reference proteome</keyword>
<dbReference type="GO" id="GO:0003677">
    <property type="term" value="F:DNA binding"/>
    <property type="evidence" value="ECO:0007669"/>
    <property type="project" value="UniProtKB-UniRule"/>
</dbReference>
<protein>
    <recommendedName>
        <fullName evidence="10">Integrase</fullName>
    </recommendedName>
</protein>
<feature type="region of interest" description="Disordered" evidence="5">
    <location>
        <begin position="353"/>
        <end position="374"/>
    </location>
</feature>
<evidence type="ECO:0000256" key="5">
    <source>
        <dbReference type="SAM" id="MobiDB-lite"/>
    </source>
</evidence>
<sequence>MKFSKRRQKPGESIEQEEEKQQSLTLSKALEMYVAAQPAAGRSMITKNNYARVMPLFFRYVVGKFNEELSDNDGKRTIDDIGIDEIKEVEVLQWLSHLRTSVSSRGKPYSSRTVETYSNYLMIFFNWLVRHGYLKASPMAYVEKYKAEKVLVRVFTEEELFRLDAACDRAPKGRSFTPDERKALSARDRAFLWLLLSTGVRISEACGILFADIDWGKGMIYIRGKGAKERKVPFGKVARQHLDTYIRYWRGGSTEHDDSLFLNAWGKPLSTASAERIFERLKEVSGIKDKRVTPHVCRHWFAVNCIKNGMPTVVLKEILGHESWDMIEVYVRLAEQDNKDLYTRFSPVDGLRMHQKSKEKRQELRDWRNSRKRR</sequence>
<proteinExistence type="inferred from homology"/>
<organism evidence="8 9">
    <name type="scientific">Reticulibacter mediterranei</name>
    <dbReference type="NCBI Taxonomy" id="2778369"/>
    <lineage>
        <taxon>Bacteria</taxon>
        <taxon>Bacillati</taxon>
        <taxon>Chloroflexota</taxon>
        <taxon>Ktedonobacteria</taxon>
        <taxon>Ktedonobacterales</taxon>
        <taxon>Reticulibacteraceae</taxon>
        <taxon>Reticulibacter</taxon>
    </lineage>
</organism>
<reference evidence="8" key="1">
    <citation type="submission" date="2020-10" db="EMBL/GenBank/DDBJ databases">
        <title>Taxonomic study of unclassified bacteria belonging to the class Ktedonobacteria.</title>
        <authorList>
            <person name="Yabe S."/>
            <person name="Wang C.M."/>
            <person name="Zheng Y."/>
            <person name="Sakai Y."/>
            <person name="Cavaletti L."/>
            <person name="Monciardini P."/>
            <person name="Donadio S."/>
        </authorList>
    </citation>
    <scope>NUCLEOTIDE SEQUENCE</scope>
    <source>
        <strain evidence="8">ID150040</strain>
    </source>
</reference>
<evidence type="ECO:0000256" key="1">
    <source>
        <dbReference type="ARBA" id="ARBA00008857"/>
    </source>
</evidence>
<dbReference type="PROSITE" id="PS51898">
    <property type="entry name" value="TYR_RECOMBINASE"/>
    <property type="match status" value="1"/>
</dbReference>
<dbReference type="AlphaFoldDB" id="A0A8J3IGA6"/>
<dbReference type="Proteomes" id="UP000597444">
    <property type="component" value="Unassembled WGS sequence"/>
</dbReference>
<accession>A0A8J3IGA6</accession>
<dbReference type="InterPro" id="IPR002104">
    <property type="entry name" value="Integrase_catalytic"/>
</dbReference>
<dbReference type="SUPFAM" id="SSF56349">
    <property type="entry name" value="DNA breaking-rejoining enzymes"/>
    <property type="match status" value="1"/>
</dbReference>
<dbReference type="InterPro" id="IPR010998">
    <property type="entry name" value="Integrase_recombinase_N"/>
</dbReference>
<dbReference type="GO" id="GO:0006310">
    <property type="term" value="P:DNA recombination"/>
    <property type="evidence" value="ECO:0007669"/>
    <property type="project" value="UniProtKB-KW"/>
</dbReference>
<dbReference type="InterPro" id="IPR013762">
    <property type="entry name" value="Integrase-like_cat_sf"/>
</dbReference>
<feature type="compositionally biased region" description="Basic and acidic residues" evidence="5">
    <location>
        <begin position="360"/>
        <end position="374"/>
    </location>
</feature>
<dbReference type="EMBL" id="BNJK01000001">
    <property type="protein sequence ID" value="GHO93033.1"/>
    <property type="molecule type" value="Genomic_DNA"/>
</dbReference>
<comment type="caution">
    <text evidence="8">The sequence shown here is derived from an EMBL/GenBank/DDBJ whole genome shotgun (WGS) entry which is preliminary data.</text>
</comment>
<name>A0A8J3IGA6_9CHLR</name>
<keyword evidence="2 4" id="KW-0238">DNA-binding</keyword>